<protein>
    <submittedName>
        <fullName evidence="7">Membrane protein</fullName>
    </submittedName>
</protein>
<keyword evidence="5 6" id="KW-0472">Membrane</keyword>
<dbReference type="EMBL" id="FORR01000002">
    <property type="protein sequence ID" value="SFI89734.1"/>
    <property type="molecule type" value="Genomic_DNA"/>
</dbReference>
<dbReference type="RefSeq" id="WP_093228234.1">
    <property type="nucleotide sequence ID" value="NZ_FORR01000002.1"/>
</dbReference>
<dbReference type="Pfam" id="PF03631">
    <property type="entry name" value="Virul_fac_BrkB"/>
    <property type="match status" value="1"/>
</dbReference>
<evidence type="ECO:0000256" key="1">
    <source>
        <dbReference type="ARBA" id="ARBA00004651"/>
    </source>
</evidence>
<dbReference type="PANTHER" id="PTHR30213:SF0">
    <property type="entry name" value="UPF0761 MEMBRANE PROTEIN YIHY"/>
    <property type="match status" value="1"/>
</dbReference>
<dbReference type="PANTHER" id="PTHR30213">
    <property type="entry name" value="INNER MEMBRANE PROTEIN YHJD"/>
    <property type="match status" value="1"/>
</dbReference>
<keyword evidence="4 6" id="KW-1133">Transmembrane helix</keyword>
<dbReference type="AlphaFoldDB" id="A0A1I3LY90"/>
<feature type="transmembrane region" description="Helical" evidence="6">
    <location>
        <begin position="236"/>
        <end position="263"/>
    </location>
</feature>
<evidence type="ECO:0000256" key="2">
    <source>
        <dbReference type="ARBA" id="ARBA00022475"/>
    </source>
</evidence>
<feature type="transmembrane region" description="Helical" evidence="6">
    <location>
        <begin position="85"/>
        <end position="105"/>
    </location>
</feature>
<dbReference type="PIRSF" id="PIRSF035875">
    <property type="entry name" value="RNase_BN"/>
    <property type="match status" value="1"/>
</dbReference>
<organism evidence="7 8">
    <name type="scientific">Thermoflavimicrobium dichotomicum</name>
    <dbReference type="NCBI Taxonomy" id="46223"/>
    <lineage>
        <taxon>Bacteria</taxon>
        <taxon>Bacillati</taxon>
        <taxon>Bacillota</taxon>
        <taxon>Bacilli</taxon>
        <taxon>Bacillales</taxon>
        <taxon>Thermoactinomycetaceae</taxon>
        <taxon>Thermoflavimicrobium</taxon>
    </lineage>
</organism>
<sequence length="269" mass="30856">MMIRFLLEWKNRLIQDRVMDLAAQLAYYFLLSLFPFLFLSFSVLGYLPFSSEHVLELVRPYAPPSTYELIRSNLVHILDQQNGKALWLSILASLYLASLAFQSMIRALNRAYRVKVTRPFWADMVLGYFLMFGLFIALVISLILPIFGKIIGEALFLILGLTPTFFKIWNLIRWLLSSLVLGFVFLCLYIFAPNTKVSIYQALPGTLLATVGWQIISYGFSYYVSINDYSQLYGNLGGIMILVGWFYFSALIVIVGGQLNAILCQWRKN</sequence>
<gene>
    <name evidence="7" type="ORF">SAMN05421852_102371</name>
</gene>
<keyword evidence="3 6" id="KW-0812">Transmembrane</keyword>
<keyword evidence="2" id="KW-1003">Cell membrane</keyword>
<dbReference type="GO" id="GO:0005886">
    <property type="term" value="C:plasma membrane"/>
    <property type="evidence" value="ECO:0007669"/>
    <property type="project" value="UniProtKB-SubCell"/>
</dbReference>
<feature type="transmembrane region" description="Helical" evidence="6">
    <location>
        <begin position="125"/>
        <end position="151"/>
    </location>
</feature>
<proteinExistence type="predicted"/>
<keyword evidence="8" id="KW-1185">Reference proteome</keyword>
<evidence type="ECO:0000256" key="5">
    <source>
        <dbReference type="ARBA" id="ARBA00023136"/>
    </source>
</evidence>
<reference evidence="7 8" key="1">
    <citation type="submission" date="2016-10" db="EMBL/GenBank/DDBJ databases">
        <authorList>
            <person name="de Groot N.N."/>
        </authorList>
    </citation>
    <scope>NUCLEOTIDE SEQUENCE [LARGE SCALE GENOMIC DNA]</scope>
    <source>
        <strain evidence="7 8">DSM 44778</strain>
    </source>
</reference>
<dbReference type="OrthoDB" id="9775903at2"/>
<name>A0A1I3LY90_9BACL</name>
<dbReference type="InterPro" id="IPR017039">
    <property type="entry name" value="Virul_fac_BrkB"/>
</dbReference>
<accession>A0A1I3LY90</accession>
<evidence type="ECO:0000313" key="7">
    <source>
        <dbReference type="EMBL" id="SFI89734.1"/>
    </source>
</evidence>
<evidence type="ECO:0000256" key="3">
    <source>
        <dbReference type="ARBA" id="ARBA00022692"/>
    </source>
</evidence>
<evidence type="ECO:0000313" key="8">
    <source>
        <dbReference type="Proteomes" id="UP000199545"/>
    </source>
</evidence>
<comment type="subcellular location">
    <subcellularLocation>
        <location evidence="1">Cell membrane</location>
        <topology evidence="1">Multi-pass membrane protein</topology>
    </subcellularLocation>
</comment>
<dbReference type="STRING" id="46223.SAMN05421852_102371"/>
<dbReference type="NCBIfam" id="TIGR00765">
    <property type="entry name" value="yihY_not_rbn"/>
    <property type="match status" value="1"/>
</dbReference>
<feature type="transmembrane region" description="Helical" evidence="6">
    <location>
        <begin position="171"/>
        <end position="191"/>
    </location>
</feature>
<feature type="transmembrane region" description="Helical" evidence="6">
    <location>
        <begin position="21"/>
        <end position="47"/>
    </location>
</feature>
<evidence type="ECO:0000256" key="6">
    <source>
        <dbReference type="SAM" id="Phobius"/>
    </source>
</evidence>
<evidence type="ECO:0000256" key="4">
    <source>
        <dbReference type="ARBA" id="ARBA00022989"/>
    </source>
</evidence>
<feature type="transmembrane region" description="Helical" evidence="6">
    <location>
        <begin position="203"/>
        <end position="224"/>
    </location>
</feature>
<dbReference type="Proteomes" id="UP000199545">
    <property type="component" value="Unassembled WGS sequence"/>
</dbReference>